<dbReference type="Pfam" id="PF00829">
    <property type="entry name" value="Ribosomal_L21p"/>
    <property type="match status" value="1"/>
</dbReference>
<sequence>MYAVFKSGGKQYRVREGQTVRLEKFDLAAGERIIFNQVLMIVNGIDVSIGSPIVRGSLIHAEIVSHGRGKKIKIIKFRARKHYHKQQGHRQSFTDVKITRISSPEDDLKNGA</sequence>
<dbReference type="EMBL" id="LR217713">
    <property type="protein sequence ID" value="VFP81830.1"/>
    <property type="molecule type" value="Genomic_DNA"/>
</dbReference>
<dbReference type="AlphaFoldDB" id="A0A451D7K5"/>
<name>A0A451D7K5_9GAMM</name>
<dbReference type="HAMAP" id="MF_01363">
    <property type="entry name" value="Ribosomal_bL21"/>
    <property type="match status" value="1"/>
</dbReference>
<organism evidence="8 9">
    <name type="scientific">Candidatus Erwinia haradaeae</name>
    <dbReference type="NCBI Taxonomy" id="1922217"/>
    <lineage>
        <taxon>Bacteria</taxon>
        <taxon>Pseudomonadati</taxon>
        <taxon>Pseudomonadota</taxon>
        <taxon>Gammaproteobacteria</taxon>
        <taxon>Enterobacterales</taxon>
        <taxon>Erwiniaceae</taxon>
        <taxon>Erwinia</taxon>
    </lineage>
</organism>
<proteinExistence type="inferred from homology"/>
<evidence type="ECO:0000256" key="3">
    <source>
        <dbReference type="ARBA" id="ARBA00022884"/>
    </source>
</evidence>
<comment type="function">
    <text evidence="6 7">This protein binds to 23S rRNA in the presence of protein L20.</text>
</comment>
<accession>A0A451D7K5</accession>
<evidence type="ECO:0000256" key="7">
    <source>
        <dbReference type="RuleBase" id="RU000562"/>
    </source>
</evidence>
<protein>
    <recommendedName>
        <fullName evidence="6">Large ribosomal subunit protein bL21</fullName>
    </recommendedName>
</protein>
<dbReference type="NCBIfam" id="TIGR00061">
    <property type="entry name" value="L21"/>
    <property type="match status" value="1"/>
</dbReference>
<evidence type="ECO:0000256" key="1">
    <source>
        <dbReference type="ARBA" id="ARBA00008563"/>
    </source>
</evidence>
<keyword evidence="5 6" id="KW-0687">Ribonucleoprotein</keyword>
<dbReference type="Proteomes" id="UP000294441">
    <property type="component" value="Chromosome 1"/>
</dbReference>
<dbReference type="GO" id="GO:1990904">
    <property type="term" value="C:ribonucleoprotein complex"/>
    <property type="evidence" value="ECO:0007669"/>
    <property type="project" value="UniProtKB-KW"/>
</dbReference>
<dbReference type="RefSeq" id="WP_157992888.1">
    <property type="nucleotide sequence ID" value="NZ_LR217713.1"/>
</dbReference>
<dbReference type="OrthoDB" id="9813334at2"/>
<comment type="similarity">
    <text evidence="1 6 7">Belongs to the bacterial ribosomal protein bL21 family.</text>
</comment>
<dbReference type="PANTHER" id="PTHR21349">
    <property type="entry name" value="50S RIBOSOMAL PROTEIN L21"/>
    <property type="match status" value="1"/>
</dbReference>
<comment type="subunit">
    <text evidence="6">Part of the 50S ribosomal subunit. Contacts protein L20.</text>
</comment>
<reference evidence="8 9" key="1">
    <citation type="submission" date="2019-02" db="EMBL/GenBank/DDBJ databases">
        <authorList>
            <person name="Manzano-Marin A."/>
            <person name="Manzano-Marin A."/>
        </authorList>
    </citation>
    <scope>NUCLEOTIDE SEQUENCE [LARGE SCALE GENOMIC DNA]</scope>
    <source>
        <strain evidence="8 9">ErCicurvipes</strain>
    </source>
</reference>
<dbReference type="InterPro" id="IPR036164">
    <property type="entry name" value="bL21-like_sf"/>
</dbReference>
<dbReference type="GO" id="GO:0003735">
    <property type="term" value="F:structural constituent of ribosome"/>
    <property type="evidence" value="ECO:0007669"/>
    <property type="project" value="InterPro"/>
</dbReference>
<gene>
    <name evidence="6 8" type="primary">rplU</name>
    <name evidence="8" type="ORF">ERCICURV3402_163</name>
</gene>
<dbReference type="GO" id="GO:0019843">
    <property type="term" value="F:rRNA binding"/>
    <property type="evidence" value="ECO:0007669"/>
    <property type="project" value="UniProtKB-UniRule"/>
</dbReference>
<evidence type="ECO:0000256" key="2">
    <source>
        <dbReference type="ARBA" id="ARBA00022730"/>
    </source>
</evidence>
<dbReference type="PANTHER" id="PTHR21349:SF0">
    <property type="entry name" value="LARGE RIBOSOMAL SUBUNIT PROTEIN BL21M"/>
    <property type="match status" value="1"/>
</dbReference>
<dbReference type="GO" id="GO:0005840">
    <property type="term" value="C:ribosome"/>
    <property type="evidence" value="ECO:0007669"/>
    <property type="project" value="UniProtKB-KW"/>
</dbReference>
<evidence type="ECO:0000313" key="8">
    <source>
        <dbReference type="EMBL" id="VFP81830.1"/>
    </source>
</evidence>
<dbReference type="GeneID" id="66304441"/>
<evidence type="ECO:0000256" key="6">
    <source>
        <dbReference type="HAMAP-Rule" id="MF_01363"/>
    </source>
</evidence>
<evidence type="ECO:0000256" key="5">
    <source>
        <dbReference type="ARBA" id="ARBA00023274"/>
    </source>
</evidence>
<keyword evidence="3 6" id="KW-0694">RNA-binding</keyword>
<dbReference type="InterPro" id="IPR001787">
    <property type="entry name" value="Ribosomal_bL21"/>
</dbReference>
<dbReference type="InterPro" id="IPR028909">
    <property type="entry name" value="bL21-like"/>
</dbReference>
<evidence type="ECO:0000256" key="4">
    <source>
        <dbReference type="ARBA" id="ARBA00022980"/>
    </source>
</evidence>
<dbReference type="InterPro" id="IPR018258">
    <property type="entry name" value="Ribosomal_bL21_CS"/>
</dbReference>
<keyword evidence="2 6" id="KW-0699">rRNA-binding</keyword>
<dbReference type="GO" id="GO:0006412">
    <property type="term" value="P:translation"/>
    <property type="evidence" value="ECO:0007669"/>
    <property type="project" value="UniProtKB-UniRule"/>
</dbReference>
<evidence type="ECO:0000313" key="9">
    <source>
        <dbReference type="Proteomes" id="UP000294441"/>
    </source>
</evidence>
<dbReference type="GO" id="GO:0005737">
    <property type="term" value="C:cytoplasm"/>
    <property type="evidence" value="ECO:0007669"/>
    <property type="project" value="UniProtKB-ARBA"/>
</dbReference>
<dbReference type="SUPFAM" id="SSF141091">
    <property type="entry name" value="L21p-like"/>
    <property type="match status" value="1"/>
</dbReference>
<dbReference type="PROSITE" id="PS01169">
    <property type="entry name" value="RIBOSOMAL_L21"/>
    <property type="match status" value="1"/>
</dbReference>
<keyword evidence="4 6" id="KW-0689">Ribosomal protein</keyword>